<dbReference type="EMBL" id="AP009493">
    <property type="protein sequence ID" value="BAG17220.1"/>
    <property type="molecule type" value="Genomic_DNA"/>
</dbReference>
<proteinExistence type="predicted"/>
<name>B1VQB9_STRGG</name>
<reference evidence="2" key="1">
    <citation type="journal article" date="2008" name="J. Bacteriol.">
        <title>Genome sequence of the streptomycin-producing microorganism Streptomyces griseus IFO 13350.</title>
        <authorList>
            <person name="Ohnishi Y."/>
            <person name="Ishikawa J."/>
            <person name="Hara H."/>
            <person name="Suzuki H."/>
            <person name="Ikenoya M."/>
            <person name="Ikeda H."/>
            <person name="Yamashita A."/>
            <person name="Hattori M."/>
            <person name="Horinouchi S."/>
        </authorList>
    </citation>
    <scope>NUCLEOTIDE SEQUENCE [LARGE SCALE GENOMIC DNA]</scope>
    <source>
        <strain evidence="2">JCM 4626 / NBRC 13350</strain>
    </source>
</reference>
<dbReference type="KEGG" id="sgr:SGR_391"/>
<organism evidence="1 2">
    <name type="scientific">Streptomyces griseus subsp. griseus (strain JCM 4626 / CBS 651.72 / NBRC 13350 / KCC S-0626 / ISP 5235)</name>
    <dbReference type="NCBI Taxonomy" id="455632"/>
    <lineage>
        <taxon>Bacteria</taxon>
        <taxon>Bacillati</taxon>
        <taxon>Actinomycetota</taxon>
        <taxon>Actinomycetes</taxon>
        <taxon>Kitasatosporales</taxon>
        <taxon>Streptomycetaceae</taxon>
        <taxon>Streptomyces</taxon>
    </lineage>
</organism>
<sequence>MVPCRHHVPSPISTVSLRKPLRDRPLVYCGLAWSRAEEASACAATVAERMGLVCFDVQQDRLRP</sequence>
<accession>B1VQB9</accession>
<dbReference type="HOGENOM" id="CLU_2865877_0_0_11"/>
<protein>
    <submittedName>
        <fullName evidence="1">Uncharacterized protein</fullName>
    </submittedName>
</protein>
<dbReference type="Proteomes" id="UP000001685">
    <property type="component" value="Chromosome"/>
</dbReference>
<evidence type="ECO:0000313" key="2">
    <source>
        <dbReference type="Proteomes" id="UP000001685"/>
    </source>
</evidence>
<dbReference type="AlphaFoldDB" id="B1VQB9"/>
<evidence type="ECO:0000313" key="1">
    <source>
        <dbReference type="EMBL" id="BAG17220.1"/>
    </source>
</evidence>
<gene>
    <name evidence="1" type="ordered locus">SGR_391</name>
</gene>